<keyword evidence="5" id="KW-1185">Reference proteome</keyword>
<dbReference type="PROSITE" id="PS50114">
    <property type="entry name" value="GATA_ZN_FINGER_2"/>
    <property type="match status" value="1"/>
</dbReference>
<evidence type="ECO:0000256" key="2">
    <source>
        <dbReference type="SAM" id="MobiDB-lite"/>
    </source>
</evidence>
<sequence length="374" mass="40786">MLSHQQSSGFRNPNLADYASSYYMALAPQLMQVIDRQKQELATLRASNSLKKGQEKSDDPPDPLNTELGGEGKESVDPLSGSESVLAVDAPSAAEYGTMTHPADNQKSQSPNYASGLEVLTALAADEKYSPDHLQEESGLSQSQSNAEVARKVAKQRKHRVSSISDETTRVCTVCGTSSTPKWRCGTKLCNACGLRVMKKSHGIHKSNTSSRFEYSNLPSAGTMLQNPVMSMPLMHNLPPKVLDQLHPAAWHAMPSAAMLGGMNTQYNLSRMALPTYHPNEFSWQYSQSPYQFGSESSLPPHFNPSVMVCSPPVNMAPNMRFTSHMETETPRSFPASLSLRWAREQGNFPTHAPWGVGVMCPSGQSTCGSLSSM</sequence>
<dbReference type="CDD" id="cd00202">
    <property type="entry name" value="ZnF_GATA"/>
    <property type="match status" value="1"/>
</dbReference>
<evidence type="ECO:0000313" key="5">
    <source>
        <dbReference type="Proteomes" id="UP001515480"/>
    </source>
</evidence>
<dbReference type="InterPro" id="IPR000679">
    <property type="entry name" value="Znf_GATA"/>
</dbReference>
<dbReference type="EMBL" id="JBGBPQ010000003">
    <property type="protein sequence ID" value="KAL1526622.1"/>
    <property type="molecule type" value="Genomic_DNA"/>
</dbReference>
<protein>
    <recommendedName>
        <fullName evidence="3">GATA-type domain-containing protein</fullName>
    </recommendedName>
</protein>
<dbReference type="AlphaFoldDB" id="A0AB34K0I5"/>
<gene>
    <name evidence="4" type="ORF">AB1Y20_015326</name>
</gene>
<comment type="caution">
    <text evidence="4">The sequence shown here is derived from an EMBL/GenBank/DDBJ whole genome shotgun (WGS) entry which is preliminary data.</text>
</comment>
<feature type="compositionally biased region" description="Basic residues" evidence="2">
    <location>
        <begin position="152"/>
        <end position="161"/>
    </location>
</feature>
<proteinExistence type="predicted"/>
<accession>A0AB34K0I5</accession>
<evidence type="ECO:0000313" key="4">
    <source>
        <dbReference type="EMBL" id="KAL1526622.1"/>
    </source>
</evidence>
<evidence type="ECO:0000259" key="3">
    <source>
        <dbReference type="PROSITE" id="PS50114"/>
    </source>
</evidence>
<keyword evidence="1" id="KW-0862">Zinc</keyword>
<evidence type="ECO:0000256" key="1">
    <source>
        <dbReference type="PROSITE-ProRule" id="PRU00094"/>
    </source>
</evidence>
<dbReference type="GO" id="GO:0043565">
    <property type="term" value="F:sequence-specific DNA binding"/>
    <property type="evidence" value="ECO:0007669"/>
    <property type="project" value="InterPro"/>
</dbReference>
<organism evidence="4 5">
    <name type="scientific">Prymnesium parvum</name>
    <name type="common">Toxic golden alga</name>
    <dbReference type="NCBI Taxonomy" id="97485"/>
    <lineage>
        <taxon>Eukaryota</taxon>
        <taxon>Haptista</taxon>
        <taxon>Haptophyta</taxon>
        <taxon>Prymnesiophyceae</taxon>
        <taxon>Prymnesiales</taxon>
        <taxon>Prymnesiaceae</taxon>
        <taxon>Prymnesium</taxon>
    </lineage>
</organism>
<dbReference type="SUPFAM" id="SSF57716">
    <property type="entry name" value="Glucocorticoid receptor-like (DNA-binding domain)"/>
    <property type="match status" value="1"/>
</dbReference>
<reference evidence="4 5" key="1">
    <citation type="journal article" date="2024" name="Science">
        <title>Giant polyketide synthase enzymes in the biosynthesis of giant marine polyether toxins.</title>
        <authorList>
            <person name="Fallon T.R."/>
            <person name="Shende V.V."/>
            <person name="Wierzbicki I.H."/>
            <person name="Pendleton A.L."/>
            <person name="Watervoot N.F."/>
            <person name="Auber R.P."/>
            <person name="Gonzalez D.J."/>
            <person name="Wisecaver J.H."/>
            <person name="Moore B.S."/>
        </authorList>
    </citation>
    <scope>NUCLEOTIDE SEQUENCE [LARGE SCALE GENOMIC DNA]</scope>
    <source>
        <strain evidence="4 5">12B1</strain>
    </source>
</reference>
<feature type="domain" description="GATA-type" evidence="3">
    <location>
        <begin position="166"/>
        <end position="195"/>
    </location>
</feature>
<dbReference type="GO" id="GO:0008270">
    <property type="term" value="F:zinc ion binding"/>
    <property type="evidence" value="ECO:0007669"/>
    <property type="project" value="UniProtKB-KW"/>
</dbReference>
<feature type="region of interest" description="Disordered" evidence="2">
    <location>
        <begin position="130"/>
        <end position="161"/>
    </location>
</feature>
<dbReference type="Proteomes" id="UP001515480">
    <property type="component" value="Unassembled WGS sequence"/>
</dbReference>
<dbReference type="InterPro" id="IPR013088">
    <property type="entry name" value="Znf_NHR/GATA"/>
</dbReference>
<keyword evidence="1" id="KW-0479">Metal-binding</keyword>
<feature type="region of interest" description="Disordered" evidence="2">
    <location>
        <begin position="46"/>
        <end position="81"/>
    </location>
</feature>
<keyword evidence="1" id="KW-0863">Zinc-finger</keyword>
<dbReference type="SMART" id="SM00401">
    <property type="entry name" value="ZnF_GATA"/>
    <property type="match status" value="1"/>
</dbReference>
<dbReference type="GO" id="GO:0006355">
    <property type="term" value="P:regulation of DNA-templated transcription"/>
    <property type="evidence" value="ECO:0007669"/>
    <property type="project" value="InterPro"/>
</dbReference>
<name>A0AB34K0I5_PRYPA</name>
<dbReference type="Gene3D" id="3.30.50.10">
    <property type="entry name" value="Erythroid Transcription Factor GATA-1, subunit A"/>
    <property type="match status" value="1"/>
</dbReference>